<dbReference type="Pfam" id="PF03737">
    <property type="entry name" value="RraA-like"/>
    <property type="match status" value="1"/>
</dbReference>
<evidence type="ECO:0000313" key="6">
    <source>
        <dbReference type="EMBL" id="OZI29787.1"/>
    </source>
</evidence>
<name>A0A261RYE2_9BORD</name>
<feature type="binding site" evidence="5">
    <location>
        <begin position="112"/>
        <end position="115"/>
    </location>
    <ligand>
        <name>substrate</name>
    </ligand>
</feature>
<accession>A0A261RYE2</accession>
<keyword evidence="5" id="KW-0460">Magnesium</keyword>
<evidence type="ECO:0000256" key="4">
    <source>
        <dbReference type="ARBA" id="ARBA00030169"/>
    </source>
</evidence>
<evidence type="ECO:0000256" key="5">
    <source>
        <dbReference type="PIRSR" id="PIRSR605493-1"/>
    </source>
</evidence>
<comment type="cofactor">
    <cofactor evidence="1">
        <name>a divalent metal cation</name>
        <dbReference type="ChEBI" id="CHEBI:60240"/>
    </cofactor>
</comment>
<dbReference type="Gene3D" id="3.50.30.40">
    <property type="entry name" value="Ribonuclease E inhibitor RraA/RraA-like"/>
    <property type="match status" value="1"/>
</dbReference>
<evidence type="ECO:0000256" key="1">
    <source>
        <dbReference type="ARBA" id="ARBA00001968"/>
    </source>
</evidence>
<protein>
    <recommendedName>
        <fullName evidence="2">Putative 4-hydroxy-4-methyl-2-oxoglutarate aldolase</fullName>
    </recommendedName>
    <alternativeName>
        <fullName evidence="3">Regulator of ribonuclease activity homolog</fullName>
    </alternativeName>
    <alternativeName>
        <fullName evidence="4">RraA-like protein</fullName>
    </alternativeName>
</protein>
<dbReference type="CDD" id="cd16841">
    <property type="entry name" value="RraA_family"/>
    <property type="match status" value="1"/>
</dbReference>
<dbReference type="InterPro" id="IPR036704">
    <property type="entry name" value="RraA/RraA-like_sf"/>
</dbReference>
<sequence>MSLAPKQTDRRWKDPVLPFVSNPAPERLPADLVAALGGMDVTRIADAVGRMYTCQSQLRSLTPTARPLCGTALTVKCPPGDNLGLMAGIRQLQPGDVLVVDGQGFTSWCLGGAELLKFARDEYGMAGLVVHGAWRDAQELEEAEIPVYGLGVAPYSGPKLGPAEVNVPVACAGVIVQPGDVVCASLEGVAVVPRAHARRVADRLSQAAAGHGIAAFMDDMDVLVRQWLDRSAG</sequence>
<reference evidence="7" key="1">
    <citation type="submission" date="2017-05" db="EMBL/GenBank/DDBJ databases">
        <title>Complete and WGS of Bordetella genogroups.</title>
        <authorList>
            <person name="Spilker T."/>
            <person name="Lipuma J."/>
        </authorList>
    </citation>
    <scope>NUCLEOTIDE SEQUENCE [LARGE SCALE GENOMIC DNA]</scope>
    <source>
        <strain evidence="7">AU16122</strain>
    </source>
</reference>
<dbReference type="InterPro" id="IPR005493">
    <property type="entry name" value="RraA/RraA-like"/>
</dbReference>
<comment type="caution">
    <text evidence="6">The sequence shown here is derived from an EMBL/GenBank/DDBJ whole genome shotgun (WGS) entry which is preliminary data.</text>
</comment>
<evidence type="ECO:0000256" key="3">
    <source>
        <dbReference type="ARBA" id="ARBA00029596"/>
    </source>
</evidence>
<dbReference type="GO" id="GO:0046872">
    <property type="term" value="F:metal ion binding"/>
    <property type="evidence" value="ECO:0007669"/>
    <property type="project" value="UniProtKB-KW"/>
</dbReference>
<feature type="binding site" evidence="5">
    <location>
        <position position="135"/>
    </location>
    <ligand>
        <name>substrate</name>
    </ligand>
</feature>
<dbReference type="Proteomes" id="UP000216020">
    <property type="component" value="Unassembled WGS sequence"/>
</dbReference>
<evidence type="ECO:0000256" key="2">
    <source>
        <dbReference type="ARBA" id="ARBA00016549"/>
    </source>
</evidence>
<dbReference type="AlphaFoldDB" id="A0A261RYE2"/>
<keyword evidence="5" id="KW-0479">Metal-binding</keyword>
<comment type="cofactor">
    <cofactor evidence="5">
        <name>Mg(2+)</name>
        <dbReference type="ChEBI" id="CHEBI:18420"/>
    </cofactor>
</comment>
<proteinExistence type="predicted"/>
<evidence type="ECO:0000313" key="7">
    <source>
        <dbReference type="Proteomes" id="UP000216020"/>
    </source>
</evidence>
<dbReference type="OrthoDB" id="8717144at2"/>
<dbReference type="RefSeq" id="WP_094854229.1">
    <property type="nucleotide sequence ID" value="NZ_NEVM01000005.1"/>
</dbReference>
<organism evidence="6 7">
    <name type="scientific">Bordetella genomosp. 10</name>
    <dbReference type="NCBI Taxonomy" id="1416804"/>
    <lineage>
        <taxon>Bacteria</taxon>
        <taxon>Pseudomonadati</taxon>
        <taxon>Pseudomonadota</taxon>
        <taxon>Betaproteobacteria</taxon>
        <taxon>Burkholderiales</taxon>
        <taxon>Alcaligenaceae</taxon>
        <taxon>Bordetella</taxon>
    </lineage>
</organism>
<keyword evidence="7" id="KW-1185">Reference proteome</keyword>
<dbReference type="EMBL" id="NEVM01000005">
    <property type="protein sequence ID" value="OZI29787.1"/>
    <property type="molecule type" value="Genomic_DNA"/>
</dbReference>
<dbReference type="PANTHER" id="PTHR33254:SF4">
    <property type="entry name" value="4-HYDROXY-4-METHYL-2-OXOGLUTARATE ALDOLASE 3-RELATED"/>
    <property type="match status" value="1"/>
</dbReference>
<dbReference type="SUPFAM" id="SSF89562">
    <property type="entry name" value="RraA-like"/>
    <property type="match status" value="1"/>
</dbReference>
<feature type="binding site" evidence="5">
    <location>
        <position position="136"/>
    </location>
    <ligand>
        <name>Mg(2+)</name>
        <dbReference type="ChEBI" id="CHEBI:18420"/>
    </ligand>
</feature>
<dbReference type="PANTHER" id="PTHR33254">
    <property type="entry name" value="4-HYDROXY-4-METHYL-2-OXOGLUTARATE ALDOLASE 3-RELATED"/>
    <property type="match status" value="1"/>
</dbReference>
<gene>
    <name evidence="6" type="ORF">CAL29_16805</name>
</gene>